<dbReference type="EMBL" id="AP021858">
    <property type="protein sequence ID" value="BBO22613.1"/>
    <property type="molecule type" value="Genomic_DNA"/>
</dbReference>
<dbReference type="Proteomes" id="UP000662873">
    <property type="component" value="Chromosome"/>
</dbReference>
<name>A0A809R4U5_9BACT</name>
<evidence type="ECO:0008006" key="3">
    <source>
        <dbReference type="Google" id="ProtNLM"/>
    </source>
</evidence>
<dbReference type="AlphaFoldDB" id="A0A809R4U5"/>
<evidence type="ECO:0000313" key="2">
    <source>
        <dbReference type="Proteomes" id="UP000662873"/>
    </source>
</evidence>
<sequence>MRRSAHSESSRLLILTLAAEQALRAEDFESLFAVLAEREKTIDALSKLPLDEETQTLVAQANEVAERVIASARESQGKLLENLSSGRRAALATRSYAGQKRNARRIEGAA</sequence>
<proteinExistence type="predicted"/>
<gene>
    <name evidence="1" type="ORF">NPRO_02080</name>
</gene>
<dbReference type="KEGG" id="npy:NPRO_02080"/>
<accession>A0A809R4U5</accession>
<organism evidence="1 2">
    <name type="scientific">Candidatus Nitrosymbiomonas proteolyticus</name>
    <dbReference type="NCBI Taxonomy" id="2608984"/>
    <lineage>
        <taxon>Bacteria</taxon>
        <taxon>Bacillati</taxon>
        <taxon>Armatimonadota</taxon>
        <taxon>Armatimonadota incertae sedis</taxon>
        <taxon>Candidatus Nitrosymbiomonas</taxon>
    </lineage>
</organism>
<evidence type="ECO:0000313" key="1">
    <source>
        <dbReference type="EMBL" id="BBO22613.1"/>
    </source>
</evidence>
<reference evidence="1" key="1">
    <citation type="journal article" name="DNA Res.">
        <title>The physiological potential of anammox bacteria as revealed by their core genome structure.</title>
        <authorList>
            <person name="Okubo T."/>
            <person name="Toyoda A."/>
            <person name="Fukuhara K."/>
            <person name="Uchiyama I."/>
            <person name="Harigaya Y."/>
            <person name="Kuroiwa M."/>
            <person name="Suzuki T."/>
            <person name="Murakami Y."/>
            <person name="Suwa Y."/>
            <person name="Takami H."/>
        </authorList>
    </citation>
    <scope>NUCLEOTIDE SEQUENCE</scope>
    <source>
        <strain evidence="1">317325-2</strain>
    </source>
</reference>
<protein>
    <recommendedName>
        <fullName evidence="3">Flagellar protein FliT</fullName>
    </recommendedName>
</protein>